<proteinExistence type="predicted"/>
<evidence type="ECO:0000313" key="2">
    <source>
        <dbReference type="Proteomes" id="UP001559025"/>
    </source>
</evidence>
<dbReference type="EMBL" id="JAZHFV010000002">
    <property type="protein sequence ID" value="MEX4006905.1"/>
    <property type="molecule type" value="Genomic_DNA"/>
</dbReference>
<dbReference type="RefSeq" id="WP_368802158.1">
    <property type="nucleotide sequence ID" value="NZ_JAZHFV010000002.1"/>
</dbReference>
<organism evidence="1 2">
    <name type="scientific">Neoaquamicrobium sediminum</name>
    <dbReference type="NCBI Taxonomy" id="1849104"/>
    <lineage>
        <taxon>Bacteria</taxon>
        <taxon>Pseudomonadati</taxon>
        <taxon>Pseudomonadota</taxon>
        <taxon>Alphaproteobacteria</taxon>
        <taxon>Hyphomicrobiales</taxon>
        <taxon>Phyllobacteriaceae</taxon>
        <taxon>Neoaquamicrobium</taxon>
    </lineage>
</organism>
<protein>
    <submittedName>
        <fullName evidence="1">Uncharacterized protein</fullName>
    </submittedName>
</protein>
<name>A0ABV3WQR8_9HYPH</name>
<comment type="caution">
    <text evidence="1">The sequence shown here is derived from an EMBL/GenBank/DDBJ whole genome shotgun (WGS) entry which is preliminary data.</text>
</comment>
<evidence type="ECO:0000313" key="1">
    <source>
        <dbReference type="EMBL" id="MEX4006905.1"/>
    </source>
</evidence>
<keyword evidence="2" id="KW-1185">Reference proteome</keyword>
<reference evidence="1 2" key="1">
    <citation type="submission" date="2024-01" db="EMBL/GenBank/DDBJ databases">
        <title>New evidence supports the origin of RcGTA from prophage.</title>
        <authorList>
            <person name="Xu Y."/>
            <person name="Liu B."/>
            <person name="Chen F."/>
        </authorList>
    </citation>
    <scope>NUCLEOTIDE SEQUENCE [LARGE SCALE GENOMIC DNA]</scope>
    <source>
        <strain evidence="1 2">CBW1107-2</strain>
    </source>
</reference>
<dbReference type="Proteomes" id="UP001559025">
    <property type="component" value="Unassembled WGS sequence"/>
</dbReference>
<sequence>MTRQEMEIGLKAGRRLIQEEWADGSEINAVDELLAEGIACATPWQWKDGFQCMRRVVTVAPS</sequence>
<gene>
    <name evidence="1" type="ORF">V1479_06285</name>
</gene>
<accession>A0ABV3WQR8</accession>